<evidence type="ECO:0000256" key="1">
    <source>
        <dbReference type="ARBA" id="ARBA00006412"/>
    </source>
</evidence>
<comment type="caution">
    <text evidence="6">The sequence shown here is derived from an EMBL/GenBank/DDBJ whole genome shotgun (WGS) entry which is preliminary data.</text>
</comment>
<organism evidence="6 7">
    <name type="scientific">Engystomops pustulosus</name>
    <name type="common">Tungara frog</name>
    <name type="synonym">Physalaemus pustulosus</name>
    <dbReference type="NCBI Taxonomy" id="76066"/>
    <lineage>
        <taxon>Eukaryota</taxon>
        <taxon>Metazoa</taxon>
        <taxon>Chordata</taxon>
        <taxon>Craniata</taxon>
        <taxon>Vertebrata</taxon>
        <taxon>Euteleostomi</taxon>
        <taxon>Amphibia</taxon>
        <taxon>Batrachia</taxon>
        <taxon>Anura</taxon>
        <taxon>Neobatrachia</taxon>
        <taxon>Hyloidea</taxon>
        <taxon>Leptodactylidae</taxon>
        <taxon>Leiuperinae</taxon>
        <taxon>Engystomops</taxon>
    </lineage>
</organism>
<dbReference type="PANTHER" id="PTHR28052">
    <property type="entry name" value="UPF0545 PROTEIN C22ORF39"/>
    <property type="match status" value="1"/>
</dbReference>
<name>A0AAV7DKY0_ENGPU</name>
<evidence type="ECO:0000256" key="2">
    <source>
        <dbReference type="ARBA" id="ARBA00043942"/>
    </source>
</evidence>
<comment type="subcellular location">
    <subcellularLocation>
        <location evidence="2">Synaptic cleft</location>
    </subcellularLocation>
</comment>
<dbReference type="EMBL" id="WNYA01000001">
    <property type="protein sequence ID" value="KAG8597286.1"/>
    <property type="molecule type" value="Genomic_DNA"/>
</dbReference>
<evidence type="ECO:0000256" key="3">
    <source>
        <dbReference type="ARBA" id="ARBA00044072"/>
    </source>
</evidence>
<reference evidence="6" key="1">
    <citation type="thesis" date="2020" institute="ProQuest LLC" country="789 East Eisenhower Parkway, Ann Arbor, MI, USA">
        <title>Comparative Genomics and Chromosome Evolution.</title>
        <authorList>
            <person name="Mudd A.B."/>
        </authorList>
    </citation>
    <scope>NUCLEOTIDE SEQUENCE</scope>
    <source>
        <strain evidence="6">237g6f4</strain>
        <tissue evidence="6">Blood</tissue>
    </source>
</reference>
<feature type="compositionally biased region" description="Basic and acidic residues" evidence="5">
    <location>
        <begin position="112"/>
        <end position="129"/>
    </location>
</feature>
<evidence type="ECO:0000313" key="6">
    <source>
        <dbReference type="EMBL" id="KAG8597286.1"/>
    </source>
</evidence>
<protein>
    <recommendedName>
        <fullName evidence="3">Synaptic plasticity regulator PANTS</fullName>
    </recommendedName>
    <alternativeName>
        <fullName evidence="4">Plasticity-associated neural transcript short</fullName>
    </alternativeName>
</protein>
<evidence type="ECO:0000256" key="4">
    <source>
        <dbReference type="ARBA" id="ARBA00044235"/>
    </source>
</evidence>
<accession>A0AAV7DKY0</accession>
<dbReference type="AlphaFoldDB" id="A0AAV7DKY0"/>
<proteinExistence type="inferred from homology"/>
<gene>
    <name evidence="6" type="ORF">GDO81_002238</name>
</gene>
<feature type="compositionally biased region" description="Basic and acidic residues" evidence="5">
    <location>
        <begin position="91"/>
        <end position="100"/>
    </location>
</feature>
<dbReference type="GO" id="GO:0043083">
    <property type="term" value="C:synaptic cleft"/>
    <property type="evidence" value="ECO:0007669"/>
    <property type="project" value="UniProtKB-SubCell"/>
</dbReference>
<dbReference type="Pfam" id="PF11326">
    <property type="entry name" value="PANTS-like"/>
    <property type="match status" value="1"/>
</dbReference>
<dbReference type="Proteomes" id="UP000824782">
    <property type="component" value="Unassembled WGS sequence"/>
</dbReference>
<evidence type="ECO:0000256" key="5">
    <source>
        <dbReference type="SAM" id="MobiDB-lite"/>
    </source>
</evidence>
<sequence length="129" mass="15308">MSCEGHITDAGDMCLANMLGVLNVDGDRSPPRDCDDYWDEWKYCKSLKNRFHYYYTHGGKPACQQWKEDYTACKEWEKKRSLAAKEALIESEKARQKERQNNNPVWTMRKRPPADWHLPLDRDKPKEQE</sequence>
<dbReference type="InterPro" id="IPR021475">
    <property type="entry name" value="Pants/Emi1-like"/>
</dbReference>
<feature type="region of interest" description="Disordered" evidence="5">
    <location>
        <begin position="91"/>
        <end position="129"/>
    </location>
</feature>
<evidence type="ECO:0000313" key="7">
    <source>
        <dbReference type="Proteomes" id="UP000824782"/>
    </source>
</evidence>
<comment type="similarity">
    <text evidence="1">Belongs to the UPF0545 family.</text>
</comment>
<dbReference type="PANTHER" id="PTHR28052:SF1">
    <property type="entry name" value="UPF0545 PROTEIN C22ORF39"/>
    <property type="match status" value="1"/>
</dbReference>
<keyword evidence="7" id="KW-1185">Reference proteome</keyword>